<dbReference type="GO" id="GO:0003841">
    <property type="term" value="F:1-acylglycerol-3-phosphate O-acyltransferase activity"/>
    <property type="evidence" value="ECO:0007669"/>
    <property type="project" value="TreeGrafter"/>
</dbReference>
<protein>
    <submittedName>
        <fullName evidence="1">Uncharacterized protein</fullName>
    </submittedName>
</protein>
<name>A0A444DSH5_ENSVE</name>
<organism evidence="1">
    <name type="scientific">Ensete ventricosum</name>
    <name type="common">Abyssinian banana</name>
    <name type="synonym">Musa ensete</name>
    <dbReference type="NCBI Taxonomy" id="4639"/>
    <lineage>
        <taxon>Eukaryota</taxon>
        <taxon>Viridiplantae</taxon>
        <taxon>Streptophyta</taxon>
        <taxon>Embryophyta</taxon>
        <taxon>Tracheophyta</taxon>
        <taxon>Spermatophyta</taxon>
        <taxon>Magnoliopsida</taxon>
        <taxon>Liliopsida</taxon>
        <taxon>Zingiberales</taxon>
        <taxon>Musaceae</taxon>
        <taxon>Ensete</taxon>
    </lineage>
</organism>
<dbReference type="EMBL" id="KV875821">
    <property type="protein sequence ID" value="RZR73081.1"/>
    <property type="molecule type" value="Genomic_DNA"/>
</dbReference>
<gene>
    <name evidence="1" type="ORF">BHM03_00019764</name>
</gene>
<dbReference type="InterPro" id="IPR002123">
    <property type="entry name" value="Plipid/glycerol_acylTrfase"/>
</dbReference>
<proteinExistence type="predicted"/>
<dbReference type="Proteomes" id="UP000290560">
    <property type="component" value="Unassembled WGS sequence"/>
</dbReference>
<dbReference type="PANTHER" id="PTHR10983:SF24">
    <property type="entry name" value="1-ACYLGLYCEROL-3-PHOSPHATE O-ACYLTRANSFERASE 3, ISOFORM E-RELATED"/>
    <property type="match status" value="1"/>
</dbReference>
<dbReference type="SUPFAM" id="SSF69593">
    <property type="entry name" value="Glycerol-3-phosphate (1)-acyltransferase"/>
    <property type="match status" value="1"/>
</dbReference>
<evidence type="ECO:0000313" key="1">
    <source>
        <dbReference type="EMBL" id="RZR73081.1"/>
    </source>
</evidence>
<dbReference type="AlphaFoldDB" id="A0A444DSH5"/>
<dbReference type="GO" id="GO:0012505">
    <property type="term" value="C:endomembrane system"/>
    <property type="evidence" value="ECO:0007669"/>
    <property type="project" value="TreeGrafter"/>
</dbReference>
<reference evidence="1" key="1">
    <citation type="journal article" date="2018" name="Data Brief">
        <title>Genome sequence data from 17 accessions of Ensete ventricosum, a staple food crop for millions in Ethiopia.</title>
        <authorList>
            <person name="Yemataw Z."/>
            <person name="Muzemil S."/>
            <person name="Ambachew D."/>
            <person name="Tripathi L."/>
            <person name="Tesfaye K."/>
            <person name="Chala A."/>
            <person name="Farbos A."/>
            <person name="O'Neill P."/>
            <person name="Moore K."/>
            <person name="Grant M."/>
            <person name="Studholme D.J."/>
        </authorList>
    </citation>
    <scope>NUCLEOTIDE SEQUENCE [LARGE SCALE GENOMIC DNA]</scope>
    <source>
        <tissue evidence="1">Leaf</tissue>
    </source>
</reference>
<accession>A0A444DSH5</accession>
<dbReference type="CDD" id="cd07990">
    <property type="entry name" value="LPLAT_LCLAT1-like"/>
    <property type="match status" value="1"/>
</dbReference>
<feature type="non-terminal residue" evidence="1">
    <location>
        <position position="1"/>
    </location>
</feature>
<dbReference type="Pfam" id="PF01553">
    <property type="entry name" value="Acyltransferase"/>
    <property type="match status" value="1"/>
</dbReference>
<dbReference type="SMART" id="SM00563">
    <property type="entry name" value="PlsC"/>
    <property type="match status" value="1"/>
</dbReference>
<dbReference type="PANTHER" id="PTHR10983">
    <property type="entry name" value="1-ACYLGLYCEROL-3-PHOSPHATE ACYLTRANSFERASE-RELATED"/>
    <property type="match status" value="1"/>
</dbReference>
<sequence length="219" mass="25106">FSATVLIFRSLFLSLQTVCFITIRLFSKSLYRRINRVLAELLWLQLVWLVDWWAGVKVILKFIVLNLYGENTGEEHALVISNHRSDIDWLVGWILAQRSGCLGSALAVMKKSSKFLPVSTYIDCWLEFLYSIVIESVILILHNNHKTQLGLQRLKDFPRPFWLALFVEGTRFTPAKLLAAQEYAALQGLPAPRNVLIPRTKVDFFVDSNVCYVGSLMLD</sequence>